<dbReference type="Proteomes" id="UP000255129">
    <property type="component" value="Unassembled WGS sequence"/>
</dbReference>
<protein>
    <submittedName>
        <fullName evidence="1">Phage minor tail protein L</fullName>
    </submittedName>
</protein>
<dbReference type="GO" id="GO:0046718">
    <property type="term" value="P:symbiont entry into host cell"/>
    <property type="evidence" value="ECO:0007669"/>
    <property type="project" value="InterPro"/>
</dbReference>
<dbReference type="InterPro" id="IPR006487">
    <property type="entry name" value="Phage_lambda_L"/>
</dbReference>
<accession>A0A379G447</accession>
<dbReference type="EMBL" id="UGUA01000002">
    <property type="protein sequence ID" value="SUC35809.1"/>
    <property type="molecule type" value="Genomic_DNA"/>
</dbReference>
<evidence type="ECO:0000313" key="1">
    <source>
        <dbReference type="EMBL" id="SUC35809.1"/>
    </source>
</evidence>
<dbReference type="NCBIfam" id="TIGR01600">
    <property type="entry name" value="phage_tail_L"/>
    <property type="match status" value="1"/>
</dbReference>
<organism evidence="1 2">
    <name type="scientific">Providencia rustigianii</name>
    <dbReference type="NCBI Taxonomy" id="158850"/>
    <lineage>
        <taxon>Bacteria</taxon>
        <taxon>Pseudomonadati</taxon>
        <taxon>Pseudomonadota</taxon>
        <taxon>Gammaproteobacteria</taxon>
        <taxon>Enterobacterales</taxon>
        <taxon>Morganellaceae</taxon>
        <taxon>Providencia</taxon>
    </lineage>
</organism>
<dbReference type="Pfam" id="PF05100">
    <property type="entry name" value="Phage_tail_L"/>
    <property type="match status" value="1"/>
</dbReference>
<dbReference type="AlphaFoldDB" id="A0A379G447"/>
<dbReference type="RefSeq" id="WP_115164382.1">
    <property type="nucleotide sequence ID" value="NZ_JAOXDD010000102.1"/>
</dbReference>
<proteinExistence type="predicted"/>
<name>A0A379G447_9GAMM</name>
<reference evidence="1 2" key="1">
    <citation type="submission" date="2018-06" db="EMBL/GenBank/DDBJ databases">
        <authorList>
            <consortium name="Pathogen Informatics"/>
            <person name="Doyle S."/>
        </authorList>
    </citation>
    <scope>NUCLEOTIDE SEQUENCE [LARGE SCALE GENOMIC DNA]</scope>
    <source>
        <strain evidence="1 2">NCTC12026</strain>
    </source>
</reference>
<dbReference type="GO" id="GO:0030430">
    <property type="term" value="C:host cell cytoplasm"/>
    <property type="evidence" value="ECO:0007669"/>
    <property type="project" value="InterPro"/>
</dbReference>
<sequence length="247" mass="27633">MNITSDVQRLEPGNKVQLIEVDAGEFDGPVLRFHAYNLPHSAEEIDAAKGDIKPKSIWWQGNEYGAWPYRIEGVTKNSDGAQARPKLQVSNINSTISSLCLQFDDMALAKVTIHETFAHYLDAKNFSDGNPTANPEECFTQVYYIDQKTQEIAGEVVEFELSSPFDLQGIMIPVRQIHNLCYWCMKGDYRSGRGCNYTGNKYFDERGESVDDPALDKCGGLISDCKKRFGENEPLDFGGFPAAGLIR</sequence>
<evidence type="ECO:0000313" key="2">
    <source>
        <dbReference type="Proteomes" id="UP000255129"/>
    </source>
</evidence>
<gene>
    <name evidence="1" type="ORF">NCTC12026_02210</name>
</gene>
<dbReference type="OrthoDB" id="5673400at2"/>
<dbReference type="GO" id="GO:0051536">
    <property type="term" value="F:iron-sulfur cluster binding"/>
    <property type="evidence" value="ECO:0007669"/>
    <property type="project" value="InterPro"/>
</dbReference>